<keyword evidence="3 6" id="KW-0285">Flavoprotein</keyword>
<dbReference type="CDD" id="cd00567">
    <property type="entry name" value="ACAD"/>
    <property type="match status" value="1"/>
</dbReference>
<organism evidence="10 11">
    <name type="scientific">Mycolicibacterium vanbaalenii</name>
    <name type="common">Mycobacterium vanbaalenii</name>
    <dbReference type="NCBI Taxonomy" id="110539"/>
    <lineage>
        <taxon>Bacteria</taxon>
        <taxon>Bacillati</taxon>
        <taxon>Actinomycetota</taxon>
        <taxon>Actinomycetes</taxon>
        <taxon>Mycobacteriales</taxon>
        <taxon>Mycobacteriaceae</taxon>
        <taxon>Mycolicibacterium</taxon>
    </lineage>
</organism>
<dbReference type="Gene3D" id="1.10.540.10">
    <property type="entry name" value="Acyl-CoA dehydrogenase/oxidase, N-terminal domain"/>
    <property type="match status" value="1"/>
</dbReference>
<keyword evidence="11" id="KW-1185">Reference proteome</keyword>
<dbReference type="InterPro" id="IPR009100">
    <property type="entry name" value="AcylCoA_DH/oxidase_NM_dom_sf"/>
</dbReference>
<keyword evidence="4 6" id="KW-0274">FAD</keyword>
<reference evidence="10 11" key="1">
    <citation type="submission" date="2019-11" db="EMBL/GenBank/DDBJ databases">
        <authorList>
            <person name="Holert J."/>
        </authorList>
    </citation>
    <scope>NUCLEOTIDE SEQUENCE [LARGE SCALE GENOMIC DNA]</scope>
    <source>
        <strain evidence="10">BC8_1</strain>
    </source>
</reference>
<keyword evidence="5 6" id="KW-0560">Oxidoreductase</keyword>
<dbReference type="PANTHER" id="PTHR43884">
    <property type="entry name" value="ACYL-COA DEHYDROGENASE"/>
    <property type="match status" value="1"/>
</dbReference>
<feature type="domain" description="Acyl-CoA oxidase/dehydrogenase middle" evidence="8">
    <location>
        <begin position="129"/>
        <end position="201"/>
    </location>
</feature>
<dbReference type="Pfam" id="PF00441">
    <property type="entry name" value="Acyl-CoA_dh_1"/>
    <property type="match status" value="1"/>
</dbReference>
<dbReference type="InterPro" id="IPR009075">
    <property type="entry name" value="AcylCo_DH/oxidase_C"/>
</dbReference>
<dbReference type="GO" id="GO:0003995">
    <property type="term" value="F:acyl-CoA dehydrogenase activity"/>
    <property type="evidence" value="ECO:0007669"/>
    <property type="project" value="TreeGrafter"/>
</dbReference>
<evidence type="ECO:0000256" key="2">
    <source>
        <dbReference type="ARBA" id="ARBA00009347"/>
    </source>
</evidence>
<dbReference type="InterPro" id="IPR006091">
    <property type="entry name" value="Acyl-CoA_Oxase/DH_mid-dom"/>
</dbReference>
<evidence type="ECO:0000259" key="8">
    <source>
        <dbReference type="Pfam" id="PF02770"/>
    </source>
</evidence>
<comment type="similarity">
    <text evidence="2 6">Belongs to the acyl-CoA dehydrogenase family.</text>
</comment>
<dbReference type="Proteomes" id="UP000430146">
    <property type="component" value="Unassembled WGS sequence"/>
</dbReference>
<evidence type="ECO:0000313" key="10">
    <source>
        <dbReference type="EMBL" id="CAA0079390.1"/>
    </source>
</evidence>
<evidence type="ECO:0000256" key="5">
    <source>
        <dbReference type="ARBA" id="ARBA00023002"/>
    </source>
</evidence>
<name>A0A5S9MQM7_MYCVN</name>
<evidence type="ECO:0000259" key="7">
    <source>
        <dbReference type="Pfam" id="PF00441"/>
    </source>
</evidence>
<evidence type="ECO:0000313" key="11">
    <source>
        <dbReference type="Proteomes" id="UP000430146"/>
    </source>
</evidence>
<dbReference type="SUPFAM" id="SSF56645">
    <property type="entry name" value="Acyl-CoA dehydrogenase NM domain-like"/>
    <property type="match status" value="1"/>
</dbReference>
<dbReference type="Gene3D" id="1.20.140.10">
    <property type="entry name" value="Butyryl-CoA Dehydrogenase, subunit A, domain 3"/>
    <property type="match status" value="1"/>
</dbReference>
<evidence type="ECO:0000256" key="1">
    <source>
        <dbReference type="ARBA" id="ARBA00001974"/>
    </source>
</evidence>
<feature type="domain" description="Acyl-CoA dehydrogenase/oxidase N-terminal" evidence="9">
    <location>
        <begin position="11"/>
        <end position="123"/>
    </location>
</feature>
<dbReference type="InterPro" id="IPR013786">
    <property type="entry name" value="AcylCoA_DH/ox_N"/>
</dbReference>
<protein>
    <submittedName>
        <fullName evidence="10">Acyl-CoA dehydrogenase FadE27</fullName>
        <ecNumber evidence="10">1.3.99.-</ecNumber>
    </submittedName>
</protein>
<dbReference type="InterPro" id="IPR037069">
    <property type="entry name" value="AcylCoA_DH/ox_N_sf"/>
</dbReference>
<dbReference type="Gene3D" id="2.40.110.10">
    <property type="entry name" value="Butyryl-CoA Dehydrogenase, subunit A, domain 2"/>
    <property type="match status" value="1"/>
</dbReference>
<dbReference type="EC" id="1.3.99.-" evidence="10"/>
<comment type="cofactor">
    <cofactor evidence="1 6">
        <name>FAD</name>
        <dbReference type="ChEBI" id="CHEBI:57692"/>
    </cofactor>
</comment>
<dbReference type="InterPro" id="IPR036250">
    <property type="entry name" value="AcylCo_DH-like_C"/>
</dbReference>
<dbReference type="GO" id="GO:0050660">
    <property type="term" value="F:flavin adenine dinucleotide binding"/>
    <property type="evidence" value="ECO:0007669"/>
    <property type="project" value="InterPro"/>
</dbReference>
<evidence type="ECO:0000256" key="3">
    <source>
        <dbReference type="ARBA" id="ARBA00022630"/>
    </source>
</evidence>
<proteinExistence type="inferred from homology"/>
<evidence type="ECO:0000256" key="6">
    <source>
        <dbReference type="RuleBase" id="RU362125"/>
    </source>
</evidence>
<sequence length="376" mass="40220">MTSITQGFALSEEQHDLRRTVRSFLAAKCTEERVREVMAGDSGYDPAVWQQMSDQLALQGLAIPEHFGGLGFSLVELGIVMEEMGRALLPSPFLASVVLAGGALLHSGDESAAQRWLPGIASGRTIATLALTEEAGSWDVDSVTMRAERSGDCWILDGVKNFVLDGHVADMVVVVARTDAGLSLLTVENPTERVNRRTLSTLDPTRRQARLEFTGTPATLVGTDGGAAPTLRRALDDAAAALSAEQVGGAQRCLDMAVEYAKVRRQFGKPIGSFQAIRHRCADMLLDVECARGAAQYALSAAAQNDETLPAAASIAKAYASEAYERAAAANIQIHGGIGFTWEHPAHLYYKRAKSSGHLLGSAGHHRRQLADRTGI</sequence>
<dbReference type="InterPro" id="IPR046373">
    <property type="entry name" value="Acyl-CoA_Oxase/DH_mid-dom_sf"/>
</dbReference>
<evidence type="ECO:0000259" key="9">
    <source>
        <dbReference type="Pfam" id="PF02771"/>
    </source>
</evidence>
<dbReference type="Pfam" id="PF02771">
    <property type="entry name" value="Acyl-CoA_dh_N"/>
    <property type="match status" value="1"/>
</dbReference>
<dbReference type="RefSeq" id="WP_159228500.1">
    <property type="nucleotide sequence ID" value="NZ_CACSIP010000001.1"/>
</dbReference>
<evidence type="ECO:0000256" key="4">
    <source>
        <dbReference type="ARBA" id="ARBA00022827"/>
    </source>
</evidence>
<dbReference type="SUPFAM" id="SSF47203">
    <property type="entry name" value="Acyl-CoA dehydrogenase C-terminal domain-like"/>
    <property type="match status" value="1"/>
</dbReference>
<dbReference type="PANTHER" id="PTHR43884:SF20">
    <property type="entry name" value="ACYL-COA DEHYDROGENASE FADE28"/>
    <property type="match status" value="1"/>
</dbReference>
<dbReference type="Pfam" id="PF02770">
    <property type="entry name" value="Acyl-CoA_dh_M"/>
    <property type="match status" value="1"/>
</dbReference>
<feature type="domain" description="Acyl-CoA dehydrogenase/oxidase C-terminal" evidence="7">
    <location>
        <begin position="233"/>
        <end position="373"/>
    </location>
</feature>
<dbReference type="OrthoDB" id="8677713at2"/>
<gene>
    <name evidence="10" type="ORF">AELLOGFF_00137</name>
</gene>
<dbReference type="EMBL" id="CACSIP010000001">
    <property type="protein sequence ID" value="CAA0079390.1"/>
    <property type="molecule type" value="Genomic_DNA"/>
</dbReference>
<accession>A0A5S9MQM7</accession>
<dbReference type="AlphaFoldDB" id="A0A5S9MQM7"/>